<feature type="non-terminal residue" evidence="3">
    <location>
        <position position="117"/>
    </location>
</feature>
<evidence type="ECO:0000313" key="4">
    <source>
        <dbReference type="Proteomes" id="UP000789342"/>
    </source>
</evidence>
<dbReference type="EMBL" id="CAJVPV010004281">
    <property type="protein sequence ID" value="CAG8570084.1"/>
    <property type="molecule type" value="Genomic_DNA"/>
</dbReference>
<dbReference type="AlphaFoldDB" id="A0A9N9BN39"/>
<reference evidence="3" key="1">
    <citation type="submission" date="2021-06" db="EMBL/GenBank/DDBJ databases">
        <authorList>
            <person name="Kallberg Y."/>
            <person name="Tangrot J."/>
            <person name="Rosling A."/>
        </authorList>
    </citation>
    <scope>NUCLEOTIDE SEQUENCE</scope>
    <source>
        <strain evidence="3">CL551</strain>
    </source>
</reference>
<dbReference type="GO" id="GO:0005737">
    <property type="term" value="C:cytoplasm"/>
    <property type="evidence" value="ECO:0007669"/>
    <property type="project" value="TreeGrafter"/>
</dbReference>
<dbReference type="InterPro" id="IPR050216">
    <property type="entry name" value="LRR_domain-containing"/>
</dbReference>
<dbReference type="SUPFAM" id="SSF52058">
    <property type="entry name" value="L domain-like"/>
    <property type="match status" value="1"/>
</dbReference>
<name>A0A9N9BN39_9GLOM</name>
<gene>
    <name evidence="3" type="ORF">AMORRO_LOCUS6424</name>
</gene>
<evidence type="ECO:0000256" key="2">
    <source>
        <dbReference type="ARBA" id="ARBA00022737"/>
    </source>
</evidence>
<keyword evidence="1" id="KW-0433">Leucine-rich repeat</keyword>
<comment type="caution">
    <text evidence="3">The sequence shown here is derived from an EMBL/GenBank/DDBJ whole genome shotgun (WGS) entry which is preliminary data.</text>
</comment>
<evidence type="ECO:0000256" key="1">
    <source>
        <dbReference type="ARBA" id="ARBA00022614"/>
    </source>
</evidence>
<dbReference type="InterPro" id="IPR001611">
    <property type="entry name" value="Leu-rich_rpt"/>
</dbReference>
<proteinExistence type="predicted"/>
<dbReference type="PROSITE" id="PS51450">
    <property type="entry name" value="LRR"/>
    <property type="match status" value="1"/>
</dbReference>
<dbReference type="OrthoDB" id="1394818at2759"/>
<dbReference type="PANTHER" id="PTHR48051:SF46">
    <property type="entry name" value="LEUCINE RICH REPEAT-CONTAINING DOMAIN PROTEIN"/>
    <property type="match status" value="1"/>
</dbReference>
<accession>A0A9N9BN39</accession>
<dbReference type="Pfam" id="PF13855">
    <property type="entry name" value="LRR_8"/>
    <property type="match status" value="1"/>
</dbReference>
<keyword evidence="2" id="KW-0677">Repeat</keyword>
<dbReference type="Gene3D" id="3.80.10.10">
    <property type="entry name" value="Ribonuclease Inhibitor"/>
    <property type="match status" value="1"/>
</dbReference>
<sequence>MNEDETQKLVNIVQESLNNDPKTIRLYMMSIREFPVKVIEVAKEYKVERLGIDQNQLSTLPAEICNFTHLRYLDISQNAFRSFPDALCLMPNLEILDVSKNKIRKLPKDFGNLMSLK</sequence>
<dbReference type="InterPro" id="IPR003591">
    <property type="entry name" value="Leu-rich_rpt_typical-subtyp"/>
</dbReference>
<protein>
    <submittedName>
        <fullName evidence="3">5876_t:CDS:1</fullName>
    </submittedName>
</protein>
<evidence type="ECO:0000313" key="3">
    <source>
        <dbReference type="EMBL" id="CAG8570084.1"/>
    </source>
</evidence>
<dbReference type="PANTHER" id="PTHR48051">
    <property type="match status" value="1"/>
</dbReference>
<dbReference type="Proteomes" id="UP000789342">
    <property type="component" value="Unassembled WGS sequence"/>
</dbReference>
<dbReference type="SMART" id="SM00369">
    <property type="entry name" value="LRR_TYP"/>
    <property type="match status" value="2"/>
</dbReference>
<dbReference type="InterPro" id="IPR032675">
    <property type="entry name" value="LRR_dom_sf"/>
</dbReference>
<keyword evidence="4" id="KW-1185">Reference proteome</keyword>
<organism evidence="3 4">
    <name type="scientific">Acaulospora morrowiae</name>
    <dbReference type="NCBI Taxonomy" id="94023"/>
    <lineage>
        <taxon>Eukaryota</taxon>
        <taxon>Fungi</taxon>
        <taxon>Fungi incertae sedis</taxon>
        <taxon>Mucoromycota</taxon>
        <taxon>Glomeromycotina</taxon>
        <taxon>Glomeromycetes</taxon>
        <taxon>Diversisporales</taxon>
        <taxon>Acaulosporaceae</taxon>
        <taxon>Acaulospora</taxon>
    </lineage>
</organism>